<protein>
    <recommendedName>
        <fullName evidence="6">HTH tetR-type domain-containing protein</fullName>
    </recommendedName>
</protein>
<dbReference type="PANTHER" id="PTHR30055:SF175">
    <property type="entry name" value="HTH-TYPE TRANSCRIPTIONAL REPRESSOR KSTR2"/>
    <property type="match status" value="1"/>
</dbReference>
<dbReference type="Gene3D" id="1.10.10.60">
    <property type="entry name" value="Homeodomain-like"/>
    <property type="match status" value="1"/>
</dbReference>
<dbReference type="PROSITE" id="PS50977">
    <property type="entry name" value="HTH_TETR_2"/>
    <property type="match status" value="1"/>
</dbReference>
<feature type="DNA-binding region" description="H-T-H motif" evidence="5">
    <location>
        <begin position="25"/>
        <end position="44"/>
    </location>
</feature>
<dbReference type="InterPro" id="IPR050109">
    <property type="entry name" value="HTH-type_TetR-like_transc_reg"/>
</dbReference>
<dbReference type="InterPro" id="IPR009057">
    <property type="entry name" value="Homeodomain-like_sf"/>
</dbReference>
<evidence type="ECO:0000313" key="7">
    <source>
        <dbReference type="EMBL" id="GAA5063497.1"/>
    </source>
</evidence>
<evidence type="ECO:0000313" key="8">
    <source>
        <dbReference type="Proteomes" id="UP001500603"/>
    </source>
</evidence>
<accession>A0ABP9KT21</accession>
<evidence type="ECO:0000256" key="1">
    <source>
        <dbReference type="ARBA" id="ARBA00022491"/>
    </source>
</evidence>
<keyword evidence="4" id="KW-0804">Transcription</keyword>
<proteinExistence type="predicted"/>
<dbReference type="PRINTS" id="PR00455">
    <property type="entry name" value="HTHTETR"/>
</dbReference>
<keyword evidence="8" id="KW-1185">Reference proteome</keyword>
<evidence type="ECO:0000256" key="3">
    <source>
        <dbReference type="ARBA" id="ARBA00023125"/>
    </source>
</evidence>
<feature type="domain" description="HTH tetR-type" evidence="6">
    <location>
        <begin position="2"/>
        <end position="62"/>
    </location>
</feature>
<dbReference type="RefSeq" id="WP_345498093.1">
    <property type="nucleotide sequence ID" value="NZ_BAABJM010000005.1"/>
</dbReference>
<keyword evidence="2" id="KW-0805">Transcription regulation</keyword>
<comment type="caution">
    <text evidence="7">The sequence shown here is derived from an EMBL/GenBank/DDBJ whole genome shotgun (WGS) entry which is preliminary data.</text>
</comment>
<dbReference type="EMBL" id="BAABJM010000005">
    <property type="protein sequence ID" value="GAA5063497.1"/>
    <property type="molecule type" value="Genomic_DNA"/>
</dbReference>
<reference evidence="8" key="1">
    <citation type="journal article" date="2019" name="Int. J. Syst. Evol. Microbiol.">
        <title>The Global Catalogue of Microorganisms (GCM) 10K type strain sequencing project: providing services to taxonomists for standard genome sequencing and annotation.</title>
        <authorList>
            <consortium name="The Broad Institute Genomics Platform"/>
            <consortium name="The Broad Institute Genome Sequencing Center for Infectious Disease"/>
            <person name="Wu L."/>
            <person name="Ma J."/>
        </authorList>
    </citation>
    <scope>NUCLEOTIDE SEQUENCE [LARGE SCALE GENOMIC DNA]</scope>
    <source>
        <strain evidence="8">JCM 18298</strain>
    </source>
</reference>
<evidence type="ECO:0000256" key="4">
    <source>
        <dbReference type="ARBA" id="ARBA00023163"/>
    </source>
</evidence>
<dbReference type="Pfam" id="PF00440">
    <property type="entry name" value="TetR_N"/>
    <property type="match status" value="1"/>
</dbReference>
<evidence type="ECO:0000259" key="6">
    <source>
        <dbReference type="PROSITE" id="PS50977"/>
    </source>
</evidence>
<dbReference type="SUPFAM" id="SSF48498">
    <property type="entry name" value="Tetracyclin repressor-like, C-terminal domain"/>
    <property type="match status" value="1"/>
</dbReference>
<dbReference type="Gene3D" id="1.10.357.10">
    <property type="entry name" value="Tetracycline Repressor, domain 2"/>
    <property type="match status" value="1"/>
</dbReference>
<dbReference type="Proteomes" id="UP001500603">
    <property type="component" value="Unassembled WGS sequence"/>
</dbReference>
<sequence>MGNRRDQIKRVAARLFVEHGVAGTSVRDIAEGVGMLSGSLYHHFPSKDAIAFAILNDFLTDLNTRYRSVLPHVNGMREELRALVHSSIEIAEAHPYATEIYQNERAYHGPTGPAEIATAVREAHTFWIAAATRASDCGELRADLDPVEFARMLREGVWWSIRYHREHLSDRHEEVTDTVVAAFIDGGAAPGARADNGHGIDARSIVDRLDKIERRLAELSDSLRED</sequence>
<keyword evidence="1" id="KW-0678">Repressor</keyword>
<dbReference type="PANTHER" id="PTHR30055">
    <property type="entry name" value="HTH-TYPE TRANSCRIPTIONAL REGULATOR RUTR"/>
    <property type="match status" value="1"/>
</dbReference>
<gene>
    <name evidence="7" type="ORF">GCM10023318_48310</name>
</gene>
<dbReference type="InterPro" id="IPR001647">
    <property type="entry name" value="HTH_TetR"/>
</dbReference>
<keyword evidence="3 5" id="KW-0238">DNA-binding</keyword>
<name>A0ABP9KT21_9NOCA</name>
<evidence type="ECO:0000256" key="5">
    <source>
        <dbReference type="PROSITE-ProRule" id="PRU00335"/>
    </source>
</evidence>
<evidence type="ECO:0000256" key="2">
    <source>
        <dbReference type="ARBA" id="ARBA00023015"/>
    </source>
</evidence>
<dbReference type="SUPFAM" id="SSF46689">
    <property type="entry name" value="Homeodomain-like"/>
    <property type="match status" value="1"/>
</dbReference>
<organism evidence="7 8">
    <name type="scientific">Nocardia callitridis</name>
    <dbReference type="NCBI Taxonomy" id="648753"/>
    <lineage>
        <taxon>Bacteria</taxon>
        <taxon>Bacillati</taxon>
        <taxon>Actinomycetota</taxon>
        <taxon>Actinomycetes</taxon>
        <taxon>Mycobacteriales</taxon>
        <taxon>Nocardiaceae</taxon>
        <taxon>Nocardia</taxon>
    </lineage>
</organism>
<dbReference type="InterPro" id="IPR036271">
    <property type="entry name" value="Tet_transcr_reg_TetR-rel_C_sf"/>
</dbReference>